<reference evidence="2 3" key="1">
    <citation type="journal article" date="2015" name="Int. J. Syst. Evol. Microbiol.">
        <title>Sphingomonas hengshuiensis sp. nov., isolated from lake wetland.</title>
        <authorList>
            <person name="Wei S."/>
            <person name="Wang T."/>
            <person name="Liu H."/>
            <person name="Zhang C."/>
            <person name="Guo J."/>
            <person name="Wang Q."/>
            <person name="Liang K."/>
            <person name="Zhang Z."/>
        </authorList>
    </citation>
    <scope>NUCLEOTIDE SEQUENCE [LARGE SCALE GENOMIC DNA]</scope>
    <source>
        <strain evidence="2 3">WHSC-8</strain>
    </source>
</reference>
<dbReference type="AlphaFoldDB" id="A0A7U5BFX5"/>
<dbReference type="NCBIfam" id="TIGR02605">
    <property type="entry name" value="CxxC_CxxC_SSSS"/>
    <property type="match status" value="1"/>
</dbReference>
<dbReference type="Proteomes" id="UP000032300">
    <property type="component" value="Chromosome"/>
</dbReference>
<organism evidence="2 3">
    <name type="scientific">Sphingomonas hengshuiensis</name>
    <dbReference type="NCBI Taxonomy" id="1609977"/>
    <lineage>
        <taxon>Bacteria</taxon>
        <taxon>Pseudomonadati</taxon>
        <taxon>Pseudomonadota</taxon>
        <taxon>Alphaproteobacteria</taxon>
        <taxon>Sphingomonadales</taxon>
        <taxon>Sphingomonadaceae</taxon>
        <taxon>Sphingomonas</taxon>
    </lineage>
</organism>
<evidence type="ECO:0000313" key="3">
    <source>
        <dbReference type="Proteomes" id="UP000032300"/>
    </source>
</evidence>
<evidence type="ECO:0000259" key="1">
    <source>
        <dbReference type="SMART" id="SM00834"/>
    </source>
</evidence>
<feature type="domain" description="Putative regulatory protein FmdB zinc ribbon" evidence="1">
    <location>
        <begin position="1"/>
        <end position="40"/>
    </location>
</feature>
<gene>
    <name evidence="2" type="ORF">TS85_14235</name>
</gene>
<dbReference type="SMART" id="SM00834">
    <property type="entry name" value="CxxC_CXXC_SSSS"/>
    <property type="match status" value="1"/>
</dbReference>
<evidence type="ECO:0000313" key="2">
    <source>
        <dbReference type="EMBL" id="AJP74531.1"/>
    </source>
</evidence>
<dbReference type="OrthoDB" id="9813321at2"/>
<sequence length="69" mass="7421">MPIYDFHCPKCDGIVELLVRFSDTPGCPACGHAQLERLVGVTAPPGKSAALAKAWRARAGREGHLSNFE</sequence>
<dbReference type="Pfam" id="PF09723">
    <property type="entry name" value="Zn_ribbon_8"/>
    <property type="match status" value="1"/>
</dbReference>
<dbReference type="RefSeq" id="WP_044336322.1">
    <property type="nucleotide sequence ID" value="NZ_CP010836.1"/>
</dbReference>
<dbReference type="EMBL" id="CP010836">
    <property type="protein sequence ID" value="AJP74531.1"/>
    <property type="molecule type" value="Genomic_DNA"/>
</dbReference>
<dbReference type="KEGG" id="sphi:TS85_14235"/>
<dbReference type="InterPro" id="IPR013429">
    <property type="entry name" value="Regulatory_FmdB_Zinc_ribbon"/>
</dbReference>
<name>A0A7U5BFX5_9SPHN</name>
<accession>A0A7U5BFX5</accession>
<keyword evidence="3" id="KW-1185">Reference proteome</keyword>
<proteinExistence type="predicted"/>
<reference evidence="2 3" key="2">
    <citation type="submission" date="2015-02" db="EMBL/GenBank/DDBJ databases">
        <title>The complete genome of Sphingomonas hengshuiensis sp. WHSC-8 isolated from soil of Hengshui Lake.</title>
        <authorList>
            <person name="Wei S."/>
            <person name="Guo J."/>
            <person name="Su C."/>
            <person name="Wu R."/>
            <person name="Zhang Z."/>
            <person name="Liang K."/>
            <person name="Li H."/>
            <person name="Wang T."/>
            <person name="Liu H."/>
            <person name="Zhang C."/>
            <person name="Li Z."/>
            <person name="Wang Q."/>
            <person name="Meng J."/>
        </authorList>
    </citation>
    <scope>NUCLEOTIDE SEQUENCE [LARGE SCALE GENOMIC DNA]</scope>
    <source>
        <strain evidence="2 3">WHSC-8</strain>
    </source>
</reference>
<protein>
    <submittedName>
        <fullName evidence="2">FmdB family transcriptional regulator</fullName>
    </submittedName>
</protein>